<proteinExistence type="predicted"/>
<dbReference type="InterPro" id="IPR000847">
    <property type="entry name" value="LysR_HTH_N"/>
</dbReference>
<reference evidence="2" key="1">
    <citation type="journal article" date="2023" name="Antibiotics">
        <title>Prevalence and Molecular Characterization of Methicillin-Resistant Staphylococci (MRS) and Mammaliicocci (MRM) in Dromedary Camels from Algeria: First Detection of SCCmec-mecC Hybrid in Methicillin-Resistant Mammaliicoccus lentus.</title>
        <authorList>
            <person name="Belhout C."/>
            <person name="Boyen F."/>
            <person name="Vereecke N."/>
            <person name="Theuns S."/>
            <person name="Taibi N."/>
            <person name="Stegger M."/>
            <person name="de la Fe-Rodriguez P.Y."/>
            <person name="Bouayad L."/>
            <person name="Elgroud R."/>
            <person name="Butaye P."/>
        </authorList>
    </citation>
    <scope>NUCLEOTIDE SEQUENCE</scope>
    <source>
        <strain evidence="2">7048</strain>
    </source>
</reference>
<dbReference type="Gene3D" id="1.10.10.10">
    <property type="entry name" value="Winged helix-like DNA-binding domain superfamily/Winged helix DNA-binding domain"/>
    <property type="match status" value="1"/>
</dbReference>
<name>A0AAX3W4A7_MAMLE</name>
<dbReference type="PANTHER" id="PTHR30419">
    <property type="entry name" value="HTH-TYPE TRANSCRIPTIONAL REGULATOR YBHD"/>
    <property type="match status" value="1"/>
</dbReference>
<dbReference type="EMBL" id="CP118848">
    <property type="protein sequence ID" value="WHI60088.1"/>
    <property type="molecule type" value="Genomic_DNA"/>
</dbReference>
<dbReference type="PROSITE" id="PS50931">
    <property type="entry name" value="HTH_LYSR"/>
    <property type="match status" value="1"/>
</dbReference>
<dbReference type="InterPro" id="IPR036390">
    <property type="entry name" value="WH_DNA-bd_sf"/>
</dbReference>
<dbReference type="InterPro" id="IPR050950">
    <property type="entry name" value="HTH-type_LysR_regulators"/>
</dbReference>
<sequence>MEIRQFNYFMTVTKLGSFTQDSEELRISQSALSKTIMSLEIELGMELMCFLY</sequence>
<accession>A0AAX3W4A7</accession>
<evidence type="ECO:0000313" key="3">
    <source>
        <dbReference type="Proteomes" id="UP001223261"/>
    </source>
</evidence>
<dbReference type="InterPro" id="IPR036388">
    <property type="entry name" value="WH-like_DNA-bd_sf"/>
</dbReference>
<organism evidence="2 3">
    <name type="scientific">Mammaliicoccus lentus</name>
    <name type="common">Staphylococcus lentus</name>
    <dbReference type="NCBI Taxonomy" id="42858"/>
    <lineage>
        <taxon>Bacteria</taxon>
        <taxon>Bacillati</taxon>
        <taxon>Bacillota</taxon>
        <taxon>Bacilli</taxon>
        <taxon>Bacillales</taxon>
        <taxon>Staphylococcaceae</taxon>
        <taxon>Mammaliicoccus</taxon>
    </lineage>
</organism>
<dbReference type="PANTHER" id="PTHR30419:SF8">
    <property type="entry name" value="NITROGEN ASSIMILATION TRANSCRIPTIONAL ACTIVATOR-RELATED"/>
    <property type="match status" value="1"/>
</dbReference>
<gene>
    <name evidence="2" type="ORF">PYH69_00065</name>
</gene>
<feature type="domain" description="HTH lysR-type" evidence="1">
    <location>
        <begin position="1"/>
        <end position="47"/>
    </location>
</feature>
<evidence type="ECO:0000313" key="2">
    <source>
        <dbReference type="EMBL" id="WHI60088.1"/>
    </source>
</evidence>
<dbReference type="SUPFAM" id="SSF46785">
    <property type="entry name" value="Winged helix' DNA-binding domain"/>
    <property type="match status" value="1"/>
</dbReference>
<dbReference type="GO" id="GO:0005829">
    <property type="term" value="C:cytosol"/>
    <property type="evidence" value="ECO:0007669"/>
    <property type="project" value="TreeGrafter"/>
</dbReference>
<dbReference type="Pfam" id="PF00126">
    <property type="entry name" value="HTH_1"/>
    <property type="match status" value="1"/>
</dbReference>
<dbReference type="GO" id="GO:0003700">
    <property type="term" value="F:DNA-binding transcription factor activity"/>
    <property type="evidence" value="ECO:0007669"/>
    <property type="project" value="InterPro"/>
</dbReference>
<evidence type="ECO:0000259" key="1">
    <source>
        <dbReference type="PROSITE" id="PS50931"/>
    </source>
</evidence>
<dbReference type="AlphaFoldDB" id="A0AAX3W4A7"/>
<protein>
    <submittedName>
        <fullName evidence="2">LysR family transcriptional regulator</fullName>
    </submittedName>
</protein>
<dbReference type="Proteomes" id="UP001223261">
    <property type="component" value="Chromosome"/>
</dbReference>
<dbReference type="RefSeq" id="WP_282862306.1">
    <property type="nucleotide sequence ID" value="NZ_CP118848.1"/>
</dbReference>